<proteinExistence type="predicted"/>
<feature type="region of interest" description="Disordered" evidence="6">
    <location>
        <begin position="182"/>
        <end position="252"/>
    </location>
</feature>
<dbReference type="InterPro" id="IPR026607">
    <property type="entry name" value="DMRT"/>
</dbReference>
<evidence type="ECO:0000313" key="9">
    <source>
        <dbReference type="Proteomes" id="UP001321473"/>
    </source>
</evidence>
<evidence type="ECO:0000256" key="6">
    <source>
        <dbReference type="SAM" id="MobiDB-lite"/>
    </source>
</evidence>
<evidence type="ECO:0000256" key="1">
    <source>
        <dbReference type="ARBA" id="ARBA00022723"/>
    </source>
</evidence>
<feature type="domain" description="DM" evidence="7">
    <location>
        <begin position="259"/>
        <end position="306"/>
    </location>
</feature>
<keyword evidence="2 5" id="KW-0862">Zinc</keyword>
<feature type="domain" description="DM" evidence="7">
    <location>
        <begin position="79"/>
        <end position="126"/>
    </location>
</feature>
<feature type="region of interest" description="Disordered" evidence="6">
    <location>
        <begin position="327"/>
        <end position="347"/>
    </location>
</feature>
<dbReference type="FunFam" id="4.10.1040.10:FF:000001">
    <property type="entry name" value="doublesex- and mab-3-related transcription factor 1"/>
    <property type="match status" value="2"/>
</dbReference>
<dbReference type="PANTHER" id="PTHR12322">
    <property type="entry name" value="DOUBLESEX AND MAB-3 RELATED TRANSCRIPTION FACTOR DMRT"/>
    <property type="match status" value="1"/>
</dbReference>
<dbReference type="PROSITE" id="PS50809">
    <property type="entry name" value="DM_2"/>
    <property type="match status" value="2"/>
</dbReference>
<dbReference type="GO" id="GO:0007548">
    <property type="term" value="P:sex differentiation"/>
    <property type="evidence" value="ECO:0007669"/>
    <property type="project" value="TreeGrafter"/>
</dbReference>
<evidence type="ECO:0000256" key="4">
    <source>
        <dbReference type="ARBA" id="ARBA00023242"/>
    </source>
</evidence>
<dbReference type="GO" id="GO:0005634">
    <property type="term" value="C:nucleus"/>
    <property type="evidence" value="ECO:0007669"/>
    <property type="project" value="UniProtKB-SubCell"/>
</dbReference>
<evidence type="ECO:0000256" key="3">
    <source>
        <dbReference type="ARBA" id="ARBA00023125"/>
    </source>
</evidence>
<dbReference type="Gene3D" id="4.10.1040.10">
    <property type="entry name" value="DM DNA-binding domain"/>
    <property type="match status" value="2"/>
</dbReference>
<feature type="compositionally biased region" description="Polar residues" evidence="6">
    <location>
        <begin position="182"/>
        <end position="194"/>
    </location>
</feature>
<keyword evidence="9" id="KW-1185">Reference proteome</keyword>
<dbReference type="AlphaFoldDB" id="A0AAQ4EWQ0"/>
<dbReference type="SUPFAM" id="SSF82927">
    <property type="entry name" value="Cysteine-rich DNA binding domain, (DM domain)"/>
    <property type="match status" value="2"/>
</dbReference>
<keyword evidence="3 5" id="KW-0238">DNA-binding</keyword>
<protein>
    <recommendedName>
        <fullName evidence="7">DM domain-containing protein</fullName>
    </recommendedName>
</protein>
<name>A0AAQ4EWQ0_AMBAM</name>
<dbReference type="EMBL" id="JARKHS020010106">
    <property type="protein sequence ID" value="KAK8779160.1"/>
    <property type="molecule type" value="Genomic_DNA"/>
</dbReference>
<comment type="caution">
    <text evidence="8">The sequence shown here is derived from an EMBL/GenBank/DDBJ whole genome shotgun (WGS) entry which is preliminary data.</text>
</comment>
<organism evidence="8 9">
    <name type="scientific">Amblyomma americanum</name>
    <name type="common">Lone star tick</name>
    <dbReference type="NCBI Taxonomy" id="6943"/>
    <lineage>
        <taxon>Eukaryota</taxon>
        <taxon>Metazoa</taxon>
        <taxon>Ecdysozoa</taxon>
        <taxon>Arthropoda</taxon>
        <taxon>Chelicerata</taxon>
        <taxon>Arachnida</taxon>
        <taxon>Acari</taxon>
        <taxon>Parasitiformes</taxon>
        <taxon>Ixodida</taxon>
        <taxon>Ixodoidea</taxon>
        <taxon>Ixodidae</taxon>
        <taxon>Amblyomminae</taxon>
        <taxon>Amblyomma</taxon>
    </lineage>
</organism>
<dbReference type="GO" id="GO:0000978">
    <property type="term" value="F:RNA polymerase II cis-regulatory region sequence-specific DNA binding"/>
    <property type="evidence" value="ECO:0007669"/>
    <property type="project" value="TreeGrafter"/>
</dbReference>
<evidence type="ECO:0000256" key="2">
    <source>
        <dbReference type="ARBA" id="ARBA00022833"/>
    </source>
</evidence>
<feature type="compositionally biased region" description="Polar residues" evidence="6">
    <location>
        <begin position="336"/>
        <end position="345"/>
    </location>
</feature>
<evidence type="ECO:0000259" key="7">
    <source>
        <dbReference type="PROSITE" id="PS50809"/>
    </source>
</evidence>
<dbReference type="GO" id="GO:0046872">
    <property type="term" value="F:metal ion binding"/>
    <property type="evidence" value="ECO:0007669"/>
    <property type="project" value="UniProtKB-KW"/>
</dbReference>
<dbReference type="Proteomes" id="UP001321473">
    <property type="component" value="Unassembled WGS sequence"/>
</dbReference>
<dbReference type="GO" id="GO:0000981">
    <property type="term" value="F:DNA-binding transcription factor activity, RNA polymerase II-specific"/>
    <property type="evidence" value="ECO:0007669"/>
    <property type="project" value="TreeGrafter"/>
</dbReference>
<dbReference type="Pfam" id="PF00751">
    <property type="entry name" value="DM"/>
    <property type="match status" value="2"/>
</dbReference>
<feature type="region of interest" description="Disordered" evidence="6">
    <location>
        <begin position="42"/>
        <end position="78"/>
    </location>
</feature>
<feature type="DNA-binding region" description="DM" evidence="5">
    <location>
        <begin position="259"/>
        <end position="306"/>
    </location>
</feature>
<accession>A0AAQ4EWQ0</accession>
<dbReference type="InterPro" id="IPR036407">
    <property type="entry name" value="DM_DNA-bd_sf"/>
</dbReference>
<evidence type="ECO:0000256" key="5">
    <source>
        <dbReference type="PROSITE-ProRule" id="PRU00070"/>
    </source>
</evidence>
<gene>
    <name evidence="8" type="ORF">V5799_019497</name>
</gene>
<dbReference type="PANTHER" id="PTHR12322:SF116">
    <property type="entry name" value="DOUBLESEX-MAB RELATED 99B"/>
    <property type="match status" value="1"/>
</dbReference>
<comment type="subcellular location">
    <subcellularLocation>
        <location evidence="5">Nucleus</location>
    </subcellularLocation>
</comment>
<reference evidence="8 9" key="1">
    <citation type="journal article" date="2023" name="Arcadia Sci">
        <title>De novo assembly of a long-read Amblyomma americanum tick genome.</title>
        <authorList>
            <person name="Chou S."/>
            <person name="Poskanzer K.E."/>
            <person name="Rollins M."/>
            <person name="Thuy-Boun P.S."/>
        </authorList>
    </citation>
    <scope>NUCLEOTIDE SEQUENCE [LARGE SCALE GENOMIC DNA]</scope>
    <source>
        <strain evidence="8">F_SG_1</strain>
        <tissue evidence="8">Salivary glands</tissue>
    </source>
</reference>
<dbReference type="PROSITE" id="PS40000">
    <property type="entry name" value="DM_1"/>
    <property type="match status" value="1"/>
</dbReference>
<keyword evidence="4 5" id="KW-0539">Nucleus</keyword>
<dbReference type="SMART" id="SM00301">
    <property type="entry name" value="DM"/>
    <property type="match status" value="2"/>
</dbReference>
<dbReference type="InterPro" id="IPR001275">
    <property type="entry name" value="DM_DNA-bd"/>
</dbReference>
<sequence length="424" mass="44637">MNGRHHSHHHLQQQQHTAHDLLRHPSRHHGVMALTAAADPVAMPQPPVVSSSDLGSGGARRRQGGGQGSKGTTTRQPTCARCRNHGLKIAIRGHKRFCQFRQCDSPKCRLTVERQKVMAAQVALRRAQAQDEALGRIPADEDEKPVLPTDPGAPSLPQTTASLLRGPTGALAVSTNSAFRTTAGARSNSTSSARSPALHRVTKVNSTGPTKLGEAGAMNGAFQPRAASLASQRLQQPQPPSAHQGAAVATDDVQRRPKCARCRNHGFRILVRGHKRRCRYKDCVCPKCMLIAERQRVMAAQVALRRSQAQDEALGLVPVAMPPGVALHDAGGDSATAAQGPSSSRAQHRLAASPLGNASAAQTAAAAAAFRALATAAPPSSGEALLHSESVPCSTASVSLWSVCLGNVARIFRGALSHSKMSTT</sequence>
<feature type="DNA-binding region" description="DM" evidence="5">
    <location>
        <begin position="79"/>
        <end position="126"/>
    </location>
</feature>
<evidence type="ECO:0000313" key="8">
    <source>
        <dbReference type="EMBL" id="KAK8779160.1"/>
    </source>
</evidence>
<keyword evidence="1 5" id="KW-0479">Metal-binding</keyword>